<comment type="similarity">
    <text evidence="1">Belongs to the short-chain dehydrogenases/reductases (SDR) family.</text>
</comment>
<sequence>MTEQALAGKVAIVTGGAQGMGETTAKLFARAGAEVAVVDLNEEAGRRVVAEIEEAGGRATFLSCDISRAEQVEAMVAATVATYGRLDCAVNNAAVANDNEPVAEFDEATYDRIMAVDLKGTFHCNKYQIKQLLAQGGGGSIVNVASIVGFRPNRNSPVYNAAKAGVWSLTQSAALDYGKYGIRVNCVAPGAIDTPMLQEGLRARRRDVDAYRRIMSNLHRIGEPDEVANAHLWLCSDASSYITGSVLHLDGGYVQTPPYEFPLLDD</sequence>
<dbReference type="RefSeq" id="WP_355896433.1">
    <property type="nucleotide sequence ID" value="NZ_JBHSOA010000037.1"/>
</dbReference>
<dbReference type="InterPro" id="IPR002347">
    <property type="entry name" value="SDR_fam"/>
</dbReference>
<dbReference type="Pfam" id="PF13561">
    <property type="entry name" value="adh_short_C2"/>
    <property type="match status" value="1"/>
</dbReference>
<protein>
    <submittedName>
        <fullName evidence="3">SDR family NAD(P)-dependent oxidoreductase</fullName>
        <ecNumber evidence="3">1.1.1.-</ecNumber>
    </submittedName>
</protein>
<dbReference type="InterPro" id="IPR036291">
    <property type="entry name" value="NAD(P)-bd_dom_sf"/>
</dbReference>
<dbReference type="PANTHER" id="PTHR24321:SF8">
    <property type="entry name" value="ESTRADIOL 17-BETA-DEHYDROGENASE 8-RELATED"/>
    <property type="match status" value="1"/>
</dbReference>
<dbReference type="EC" id="1.1.1.-" evidence="3"/>
<dbReference type="Gene3D" id="3.40.50.720">
    <property type="entry name" value="NAD(P)-binding Rossmann-like Domain"/>
    <property type="match status" value="1"/>
</dbReference>
<comment type="caution">
    <text evidence="3">The sequence shown here is derived from an EMBL/GenBank/DDBJ whole genome shotgun (WGS) entry which is preliminary data.</text>
</comment>
<reference evidence="4" key="1">
    <citation type="journal article" date="2019" name="Int. J. Syst. Evol. Microbiol.">
        <title>The Global Catalogue of Microorganisms (GCM) 10K type strain sequencing project: providing services to taxonomists for standard genome sequencing and annotation.</title>
        <authorList>
            <consortium name="The Broad Institute Genomics Platform"/>
            <consortium name="The Broad Institute Genome Sequencing Center for Infectious Disease"/>
            <person name="Wu L."/>
            <person name="Ma J."/>
        </authorList>
    </citation>
    <scope>NUCLEOTIDE SEQUENCE [LARGE SCALE GENOMIC DNA]</scope>
    <source>
        <strain evidence="4">JCM 10411</strain>
    </source>
</reference>
<keyword evidence="2 3" id="KW-0560">Oxidoreductase</keyword>
<evidence type="ECO:0000313" key="3">
    <source>
        <dbReference type="EMBL" id="MFC5853682.1"/>
    </source>
</evidence>
<dbReference type="NCBIfam" id="NF005559">
    <property type="entry name" value="PRK07231.1"/>
    <property type="match status" value="1"/>
</dbReference>
<dbReference type="PANTHER" id="PTHR24321">
    <property type="entry name" value="DEHYDROGENASES, SHORT CHAIN"/>
    <property type="match status" value="1"/>
</dbReference>
<dbReference type="GO" id="GO:0016491">
    <property type="term" value="F:oxidoreductase activity"/>
    <property type="evidence" value="ECO:0007669"/>
    <property type="project" value="UniProtKB-KW"/>
</dbReference>
<evidence type="ECO:0000256" key="2">
    <source>
        <dbReference type="ARBA" id="ARBA00023002"/>
    </source>
</evidence>
<evidence type="ECO:0000313" key="4">
    <source>
        <dbReference type="Proteomes" id="UP001596180"/>
    </source>
</evidence>
<dbReference type="EMBL" id="JBHSOA010000037">
    <property type="protein sequence ID" value="MFC5853682.1"/>
    <property type="molecule type" value="Genomic_DNA"/>
</dbReference>
<dbReference type="PRINTS" id="PR00081">
    <property type="entry name" value="GDHRDH"/>
</dbReference>
<gene>
    <name evidence="3" type="ORF">ACFPZI_18260</name>
</gene>
<dbReference type="PRINTS" id="PR00080">
    <property type="entry name" value="SDRFAMILY"/>
</dbReference>
<dbReference type="SUPFAM" id="SSF51735">
    <property type="entry name" value="NAD(P)-binding Rossmann-fold domains"/>
    <property type="match status" value="1"/>
</dbReference>
<dbReference type="InterPro" id="IPR020904">
    <property type="entry name" value="Sc_DH/Rdtase_CS"/>
</dbReference>
<dbReference type="Proteomes" id="UP001596180">
    <property type="component" value="Unassembled WGS sequence"/>
</dbReference>
<dbReference type="CDD" id="cd05233">
    <property type="entry name" value="SDR_c"/>
    <property type="match status" value="1"/>
</dbReference>
<proteinExistence type="inferred from homology"/>
<name>A0ABW1DZT5_9ACTN</name>
<dbReference type="PROSITE" id="PS00061">
    <property type="entry name" value="ADH_SHORT"/>
    <property type="match status" value="1"/>
</dbReference>
<keyword evidence="4" id="KW-1185">Reference proteome</keyword>
<evidence type="ECO:0000256" key="1">
    <source>
        <dbReference type="ARBA" id="ARBA00006484"/>
    </source>
</evidence>
<accession>A0ABW1DZT5</accession>
<organism evidence="3 4">
    <name type="scientific">Streptomyces chlorus</name>
    <dbReference type="NCBI Taxonomy" id="887452"/>
    <lineage>
        <taxon>Bacteria</taxon>
        <taxon>Bacillati</taxon>
        <taxon>Actinomycetota</taxon>
        <taxon>Actinomycetes</taxon>
        <taxon>Kitasatosporales</taxon>
        <taxon>Streptomycetaceae</taxon>
        <taxon>Streptomyces</taxon>
    </lineage>
</organism>